<dbReference type="EMBL" id="CP022022">
    <property type="protein sequence ID" value="ASF44137.1"/>
    <property type="molecule type" value="Genomic_DNA"/>
</dbReference>
<evidence type="ECO:0008006" key="4">
    <source>
        <dbReference type="Google" id="ProtNLM"/>
    </source>
</evidence>
<organism evidence="2 3">
    <name type="scientific">Capnocytophaga endodontalis</name>
    <dbReference type="NCBI Taxonomy" id="2708117"/>
    <lineage>
        <taxon>Bacteria</taxon>
        <taxon>Pseudomonadati</taxon>
        <taxon>Bacteroidota</taxon>
        <taxon>Flavobacteriia</taxon>
        <taxon>Flavobacteriales</taxon>
        <taxon>Flavobacteriaceae</taxon>
        <taxon>Capnocytophaga</taxon>
    </lineage>
</organism>
<evidence type="ECO:0000256" key="1">
    <source>
        <dbReference type="SAM" id="SignalP"/>
    </source>
</evidence>
<name>A0A1Z4BS54_9FLAO</name>
<dbReference type="PROSITE" id="PS51257">
    <property type="entry name" value="PROKAR_LIPOPROTEIN"/>
    <property type="match status" value="1"/>
</dbReference>
<accession>A0A1Z4BS54</accession>
<dbReference type="AlphaFoldDB" id="A0A1Z4BS54"/>
<feature type="chain" id="PRO_5012780372" description="Sugar-binding protein" evidence="1">
    <location>
        <begin position="22"/>
        <end position="269"/>
    </location>
</feature>
<reference evidence="3" key="1">
    <citation type="submission" date="2017-06" db="EMBL/GenBank/DDBJ databases">
        <title>Complete genome sequence of Capnocytophaga sp. KCOM 1579 (=ChDC OS43) isolated from a human refractory periapical abscess lesion.</title>
        <authorList>
            <person name="Kook J.-K."/>
            <person name="Park S.-N."/>
            <person name="Lim Y.K."/>
            <person name="Roh H."/>
        </authorList>
    </citation>
    <scope>NUCLEOTIDE SEQUENCE [LARGE SCALE GENOMIC DNA]</scope>
    <source>
        <strain evidence="3">ChDC OS43</strain>
    </source>
</reference>
<evidence type="ECO:0000313" key="3">
    <source>
        <dbReference type="Proteomes" id="UP000197007"/>
    </source>
</evidence>
<dbReference type="RefSeq" id="WP_088594985.1">
    <property type="nucleotide sequence ID" value="NZ_CP022022.1"/>
</dbReference>
<keyword evidence="1" id="KW-0732">Signal</keyword>
<proteinExistence type="predicted"/>
<gene>
    <name evidence="2" type="ORF">CBG49_14120</name>
</gene>
<protein>
    <recommendedName>
        <fullName evidence="4">Sugar-binding protein</fullName>
    </recommendedName>
</protein>
<feature type="signal peptide" evidence="1">
    <location>
        <begin position="1"/>
        <end position="21"/>
    </location>
</feature>
<keyword evidence="3" id="KW-1185">Reference proteome</keyword>
<sequence length="269" mass="32246">MYYTFRLFIFLLILVSCNTSSHRKTDWEDQNLHGQVKSIIVTQYKVYDSIKNDDGTPYMDQERLSVSSFNNKGFLTEFTDSISNKQKSRSVYSYLKDNIVEIVSYRVGRRTSKNTLKYNDKGEVIDEEMLVYVLVNEKDSSYIKERSYKLVNKYDKRGNKIRKEELSSEVEGLVKGFTEFKYDEKGDIIEIVSDYEEYEMKRKFKSNDKRDVLSLKLYDLEDNLMSEYLITNYVYDKNHNWISRKIEVRDKNNNYKETQIEKRIISYYK</sequence>
<evidence type="ECO:0000313" key="2">
    <source>
        <dbReference type="EMBL" id="ASF44137.1"/>
    </source>
</evidence>
<dbReference type="Proteomes" id="UP000197007">
    <property type="component" value="Chromosome"/>
</dbReference>
<dbReference type="KEGG" id="capn:CBG49_14120"/>